<organism evidence="1 2">
    <name type="scientific">Daeguia caeni</name>
    <dbReference type="NCBI Taxonomy" id="439612"/>
    <lineage>
        <taxon>Bacteria</taxon>
        <taxon>Pseudomonadati</taxon>
        <taxon>Pseudomonadota</taxon>
        <taxon>Alphaproteobacteria</taxon>
        <taxon>Hyphomicrobiales</taxon>
        <taxon>Brucellaceae</taxon>
        <taxon>Daeguia</taxon>
    </lineage>
</organism>
<dbReference type="Gene3D" id="3.90.226.10">
    <property type="entry name" value="2-enoyl-CoA Hydratase, Chain A, domain 1"/>
    <property type="match status" value="1"/>
</dbReference>
<dbReference type="SUPFAM" id="SSF52096">
    <property type="entry name" value="ClpP/crotonase"/>
    <property type="match status" value="1"/>
</dbReference>
<keyword evidence="2" id="KW-1185">Reference proteome</keyword>
<dbReference type="EMBL" id="JBHSEL010000122">
    <property type="protein sequence ID" value="MFC4626158.1"/>
    <property type="molecule type" value="Genomic_DNA"/>
</dbReference>
<dbReference type="Pfam" id="PF00378">
    <property type="entry name" value="ECH_1"/>
    <property type="match status" value="1"/>
</dbReference>
<gene>
    <name evidence="1" type="ORF">ACFO1V_13245</name>
</gene>
<name>A0ABV9H867_9HYPH</name>
<dbReference type="CDD" id="cd06558">
    <property type="entry name" value="crotonase-like"/>
    <property type="match status" value="1"/>
</dbReference>
<dbReference type="PANTHER" id="PTHR11941">
    <property type="entry name" value="ENOYL-COA HYDRATASE-RELATED"/>
    <property type="match status" value="1"/>
</dbReference>
<reference evidence="2" key="1">
    <citation type="journal article" date="2019" name="Int. J. Syst. Evol. Microbiol.">
        <title>The Global Catalogue of Microorganisms (GCM) 10K type strain sequencing project: providing services to taxonomists for standard genome sequencing and annotation.</title>
        <authorList>
            <consortium name="The Broad Institute Genomics Platform"/>
            <consortium name="The Broad Institute Genome Sequencing Center for Infectious Disease"/>
            <person name="Wu L."/>
            <person name="Ma J."/>
        </authorList>
    </citation>
    <scope>NUCLEOTIDE SEQUENCE [LARGE SCALE GENOMIC DNA]</scope>
    <source>
        <strain evidence="2">CGMCC 1.15731</strain>
    </source>
</reference>
<dbReference type="InterPro" id="IPR001753">
    <property type="entry name" value="Enoyl-CoA_hydra/iso"/>
</dbReference>
<accession>A0ABV9H867</accession>
<dbReference type="Proteomes" id="UP001596042">
    <property type="component" value="Unassembled WGS sequence"/>
</dbReference>
<dbReference type="InterPro" id="IPR029045">
    <property type="entry name" value="ClpP/crotonase-like_dom_sf"/>
</dbReference>
<proteinExistence type="predicted"/>
<dbReference type="RefSeq" id="WP_374832646.1">
    <property type="nucleotide sequence ID" value="NZ_JBHEEZ010000017.1"/>
</dbReference>
<evidence type="ECO:0000313" key="2">
    <source>
        <dbReference type="Proteomes" id="UP001596042"/>
    </source>
</evidence>
<sequence length="259" mass="27944">MSILLIEDRGHVRLMTLNRPESINSINMALYARLIEALEEADADENVRAIVLTGAGRGFCSGADTREFENLTPENEGLVAERAELTYRLHYTIPRLKKTVVAAVHGYAVGGGAGLAQACDIVVAGEDTRIGYPEIRHGLVAAVVMANLVKQIGQKAAYSLVAEGRVVDAQEAWRLGMVTHVVPEGEHLAKALEIAEKLAIRVPSALQATKQLFKRVCDVPLAEGQDLGRQANEAMRAYRAEAMKAYAGSVINAKTEVTA</sequence>
<dbReference type="PANTHER" id="PTHR11941:SF54">
    <property type="entry name" value="ENOYL-COA HYDRATASE, MITOCHONDRIAL"/>
    <property type="match status" value="1"/>
</dbReference>
<comment type="caution">
    <text evidence="1">The sequence shown here is derived from an EMBL/GenBank/DDBJ whole genome shotgun (WGS) entry which is preliminary data.</text>
</comment>
<protein>
    <submittedName>
        <fullName evidence="1">Enoyl-CoA hydratase/isomerase family protein</fullName>
    </submittedName>
</protein>
<evidence type="ECO:0000313" key="1">
    <source>
        <dbReference type="EMBL" id="MFC4626158.1"/>
    </source>
</evidence>